<keyword evidence="4" id="KW-0808">Transferase</keyword>
<dbReference type="Gene3D" id="3.30.565.10">
    <property type="entry name" value="Histidine kinase-like ATPase, C-terminal domain"/>
    <property type="match status" value="1"/>
</dbReference>
<dbReference type="SUPFAM" id="SSF55874">
    <property type="entry name" value="ATPase domain of HSP90 chaperone/DNA topoisomerase II/histidine kinase"/>
    <property type="match status" value="1"/>
</dbReference>
<evidence type="ECO:0000256" key="7">
    <source>
        <dbReference type="ARBA" id="ARBA00022840"/>
    </source>
</evidence>
<evidence type="ECO:0000256" key="5">
    <source>
        <dbReference type="ARBA" id="ARBA00022741"/>
    </source>
</evidence>
<evidence type="ECO:0000256" key="1">
    <source>
        <dbReference type="ARBA" id="ARBA00000085"/>
    </source>
</evidence>
<dbReference type="AlphaFoldDB" id="R1CC09"/>
<gene>
    <name evidence="10" type="ORF">L21TH_2144</name>
</gene>
<evidence type="ECO:0000256" key="6">
    <source>
        <dbReference type="ARBA" id="ARBA00022777"/>
    </source>
</evidence>
<comment type="caution">
    <text evidence="10">The sequence shown here is derived from an EMBL/GenBank/DDBJ whole genome shotgun (WGS) entry which is preliminary data.</text>
</comment>
<keyword evidence="7" id="KW-0067">ATP-binding</keyword>
<dbReference type="PROSITE" id="PS50109">
    <property type="entry name" value="HIS_KIN"/>
    <property type="match status" value="1"/>
</dbReference>
<dbReference type="GO" id="GO:0004673">
    <property type="term" value="F:protein histidine kinase activity"/>
    <property type="evidence" value="ECO:0007669"/>
    <property type="project" value="UniProtKB-EC"/>
</dbReference>
<organism evidence="10 11">
    <name type="scientific">Caldisalinibacter kiritimatiensis</name>
    <dbReference type="NCBI Taxonomy" id="1304284"/>
    <lineage>
        <taxon>Bacteria</taxon>
        <taxon>Bacillati</taxon>
        <taxon>Bacillota</taxon>
        <taxon>Tissierellia</taxon>
        <taxon>Tissierellales</taxon>
        <taxon>Thermohalobacteraceae</taxon>
        <taxon>Caldisalinibacter</taxon>
    </lineage>
</organism>
<evidence type="ECO:0000313" key="10">
    <source>
        <dbReference type="EMBL" id="EOC99839.1"/>
    </source>
</evidence>
<dbReference type="InterPro" id="IPR003594">
    <property type="entry name" value="HATPase_dom"/>
</dbReference>
<keyword evidence="11" id="KW-1185">Reference proteome</keyword>
<evidence type="ECO:0000256" key="4">
    <source>
        <dbReference type="ARBA" id="ARBA00022679"/>
    </source>
</evidence>
<dbReference type="InterPro" id="IPR005467">
    <property type="entry name" value="His_kinase_dom"/>
</dbReference>
<evidence type="ECO:0000313" key="11">
    <source>
        <dbReference type="Proteomes" id="UP000013378"/>
    </source>
</evidence>
<dbReference type="OrthoDB" id="9797586at2"/>
<keyword evidence="8" id="KW-0902">Two-component regulatory system</keyword>
<dbReference type="InterPro" id="IPR036890">
    <property type="entry name" value="HATPase_C_sf"/>
</dbReference>
<keyword evidence="6 10" id="KW-0418">Kinase</keyword>
<dbReference type="SMART" id="SM00387">
    <property type="entry name" value="HATPase_c"/>
    <property type="match status" value="1"/>
</dbReference>
<dbReference type="Proteomes" id="UP000013378">
    <property type="component" value="Unassembled WGS sequence"/>
</dbReference>
<evidence type="ECO:0000259" key="9">
    <source>
        <dbReference type="PROSITE" id="PS50109"/>
    </source>
</evidence>
<dbReference type="RefSeq" id="WP_006315724.1">
    <property type="nucleotide sequence ID" value="NZ_ARZA01000236.1"/>
</dbReference>
<evidence type="ECO:0000256" key="2">
    <source>
        <dbReference type="ARBA" id="ARBA00012438"/>
    </source>
</evidence>
<protein>
    <recommendedName>
        <fullName evidence="2">histidine kinase</fullName>
        <ecNumber evidence="2">2.7.13.3</ecNumber>
    </recommendedName>
</protein>
<dbReference type="PANTHER" id="PTHR43065:SF10">
    <property type="entry name" value="PEROXIDE STRESS-ACTIVATED HISTIDINE KINASE MAK3"/>
    <property type="match status" value="1"/>
</dbReference>
<evidence type="ECO:0000256" key="3">
    <source>
        <dbReference type="ARBA" id="ARBA00022553"/>
    </source>
</evidence>
<comment type="catalytic activity">
    <reaction evidence="1">
        <text>ATP + protein L-histidine = ADP + protein N-phospho-L-histidine.</text>
        <dbReference type="EC" id="2.7.13.3"/>
    </reaction>
</comment>
<dbReference type="Pfam" id="PF02518">
    <property type="entry name" value="HATPase_c"/>
    <property type="match status" value="1"/>
</dbReference>
<keyword evidence="3" id="KW-0597">Phosphoprotein</keyword>
<feature type="domain" description="Histidine kinase" evidence="9">
    <location>
        <begin position="1"/>
        <end position="106"/>
    </location>
</feature>
<dbReference type="PATRIC" id="fig|1304284.3.peg.2109"/>
<dbReference type="EC" id="2.7.13.3" evidence="2"/>
<dbReference type="PRINTS" id="PR00344">
    <property type="entry name" value="BCTRLSENSOR"/>
</dbReference>
<dbReference type="EMBL" id="ARZA01000236">
    <property type="protein sequence ID" value="EOC99839.1"/>
    <property type="molecule type" value="Genomic_DNA"/>
</dbReference>
<evidence type="ECO:0000256" key="8">
    <source>
        <dbReference type="ARBA" id="ARBA00023012"/>
    </source>
</evidence>
<dbReference type="PANTHER" id="PTHR43065">
    <property type="entry name" value="SENSOR HISTIDINE KINASE"/>
    <property type="match status" value="1"/>
</dbReference>
<dbReference type="GO" id="GO:0000160">
    <property type="term" value="P:phosphorelay signal transduction system"/>
    <property type="evidence" value="ECO:0007669"/>
    <property type="project" value="UniProtKB-KW"/>
</dbReference>
<dbReference type="eggNOG" id="COG3290">
    <property type="taxonomic scope" value="Bacteria"/>
</dbReference>
<sequence length="190" mass="21836">MKELSLHILDLAQNSIRANANLVRIEIREDFEKDRFELVIEDNGDGMDKELLSRVTDPFITTRKTRKVGLGLSLMKAAALRCEGDLKINSQKGVGTKIQCYFKHSHIDRAPLGDIGETIMILMNNEKDIDIEYVHYVNDEVFKFTTKEVKKVLGDDDIRTAEVLLWIKDYVNEKIGYLHKNIEKNNSVIL</sequence>
<dbReference type="STRING" id="1304284.L21TH_2144"/>
<dbReference type="InterPro" id="IPR004358">
    <property type="entry name" value="Sig_transdc_His_kin-like_C"/>
</dbReference>
<keyword evidence="5" id="KW-0547">Nucleotide-binding</keyword>
<accession>R1CC09</accession>
<proteinExistence type="predicted"/>
<reference evidence="10 11" key="1">
    <citation type="journal article" date="2015" name="Geomicrobiol. J.">
        <title>Caldisalinibacter kiritimatiensis gen. nov., sp. nov., a moderately thermohalophilic thiosulfate-reducing bacterium from a hypersaline microbial mat.</title>
        <authorList>
            <person name="Ben Hania W."/>
            <person name="Joseph M."/>
            <person name="Fiebig A."/>
            <person name="Bunk B."/>
            <person name="Klenk H.-P."/>
            <person name="Fardeau M.-L."/>
            <person name="Spring S."/>
        </authorList>
    </citation>
    <scope>NUCLEOTIDE SEQUENCE [LARGE SCALE GENOMIC DNA]</scope>
    <source>
        <strain evidence="10 11">L21-TH-D2</strain>
    </source>
</reference>
<dbReference type="GO" id="GO:0005524">
    <property type="term" value="F:ATP binding"/>
    <property type="evidence" value="ECO:0007669"/>
    <property type="project" value="UniProtKB-KW"/>
</dbReference>
<name>R1CC09_9FIRM</name>